<evidence type="ECO:0000256" key="3">
    <source>
        <dbReference type="ARBA" id="ARBA00023004"/>
    </source>
</evidence>
<keyword evidence="1" id="KW-0479">Metal-binding</keyword>
<accession>A0A1J5NL76</accession>
<evidence type="ECO:0000256" key="4">
    <source>
        <dbReference type="ARBA" id="ARBA00023014"/>
    </source>
</evidence>
<evidence type="ECO:0000259" key="5">
    <source>
        <dbReference type="Pfam" id="PF02662"/>
    </source>
</evidence>
<keyword evidence="2" id="KW-0560">Oxidoreductase</keyword>
<feature type="domain" description="F420-non-reducing hydrogenase iron-sulfur subunit D" evidence="5">
    <location>
        <begin position="1"/>
        <end position="43"/>
    </location>
</feature>
<reference evidence="6 7" key="1">
    <citation type="submission" date="2016-08" db="EMBL/GenBank/DDBJ databases">
        <title>Genome-based comparison of Moorella thermoacetic strains.</title>
        <authorList>
            <person name="Poehlein A."/>
            <person name="Bengelsdorf F.R."/>
            <person name="Esser C."/>
            <person name="Duerre P."/>
            <person name="Daniel R."/>
        </authorList>
    </citation>
    <scope>NUCLEOTIDE SEQUENCE [LARGE SCALE GENOMIC DNA]</scope>
    <source>
        <strain evidence="6 7">DSM 21394</strain>
    </source>
</reference>
<proteinExistence type="predicted"/>
<dbReference type="GO" id="GO:0046872">
    <property type="term" value="F:metal ion binding"/>
    <property type="evidence" value="ECO:0007669"/>
    <property type="project" value="UniProtKB-KW"/>
</dbReference>
<dbReference type="EMBL" id="MDDC01000008">
    <property type="protein sequence ID" value="OIQ59538.1"/>
    <property type="molecule type" value="Genomic_DNA"/>
</dbReference>
<dbReference type="GO" id="GO:0016491">
    <property type="term" value="F:oxidoreductase activity"/>
    <property type="evidence" value="ECO:0007669"/>
    <property type="project" value="UniProtKB-KW"/>
</dbReference>
<name>A0A1J5NL76_NEOTH</name>
<gene>
    <name evidence="6" type="ORF">MOTE_12190</name>
</gene>
<protein>
    <submittedName>
        <fullName evidence="6">Methyl-viologen-reducing hydrogenase, delta subunit</fullName>
    </submittedName>
</protein>
<dbReference type="Pfam" id="PF02662">
    <property type="entry name" value="FlpD"/>
    <property type="match status" value="1"/>
</dbReference>
<dbReference type="InterPro" id="IPR003813">
    <property type="entry name" value="MvhD/FlpD"/>
</dbReference>
<keyword evidence="4" id="KW-0411">Iron-sulfur</keyword>
<evidence type="ECO:0000256" key="2">
    <source>
        <dbReference type="ARBA" id="ARBA00023002"/>
    </source>
</evidence>
<comment type="caution">
    <text evidence="6">The sequence shown here is derived from an EMBL/GenBank/DDBJ whole genome shotgun (WGS) entry which is preliminary data.</text>
</comment>
<dbReference type="Proteomes" id="UP000182811">
    <property type="component" value="Unassembled WGS sequence"/>
</dbReference>
<dbReference type="AlphaFoldDB" id="A0A1J5NL76"/>
<dbReference type="GO" id="GO:0051536">
    <property type="term" value="F:iron-sulfur cluster binding"/>
    <property type="evidence" value="ECO:0007669"/>
    <property type="project" value="UniProtKB-KW"/>
</dbReference>
<evidence type="ECO:0000313" key="7">
    <source>
        <dbReference type="Proteomes" id="UP000182811"/>
    </source>
</evidence>
<keyword evidence="3" id="KW-0408">Iron</keyword>
<sequence>MQRVLQFMGLEPERLQARWVSGSEGPRFAQIITQITEEIRALGPNRKLRDDA</sequence>
<organism evidence="6 7">
    <name type="scientific">Neomoorella thermoacetica</name>
    <name type="common">Clostridium thermoaceticum</name>
    <dbReference type="NCBI Taxonomy" id="1525"/>
    <lineage>
        <taxon>Bacteria</taxon>
        <taxon>Bacillati</taxon>
        <taxon>Bacillota</taxon>
        <taxon>Clostridia</taxon>
        <taxon>Neomoorellales</taxon>
        <taxon>Neomoorellaceae</taxon>
        <taxon>Neomoorella</taxon>
    </lineage>
</organism>
<evidence type="ECO:0000256" key="1">
    <source>
        <dbReference type="ARBA" id="ARBA00022723"/>
    </source>
</evidence>
<evidence type="ECO:0000313" key="6">
    <source>
        <dbReference type="EMBL" id="OIQ59538.1"/>
    </source>
</evidence>